<dbReference type="Proteomes" id="UP000323732">
    <property type="component" value="Unassembled WGS sequence"/>
</dbReference>
<dbReference type="Pfam" id="PF07883">
    <property type="entry name" value="Cupin_2"/>
    <property type="match status" value="1"/>
</dbReference>
<dbReference type="PANTHER" id="PTHR43346:SF1">
    <property type="entry name" value="QUERCETIN 2,3-DIOXYGENASE-RELATED"/>
    <property type="match status" value="1"/>
</dbReference>
<proteinExistence type="predicted"/>
<feature type="domain" description="Cupin type-2" evidence="1">
    <location>
        <begin position="85"/>
        <end position="160"/>
    </location>
</feature>
<name>A0A5D4SQR6_9BACI</name>
<protein>
    <submittedName>
        <fullName evidence="2">Cupin domain-containing protein</fullName>
    </submittedName>
</protein>
<dbReference type="InterPro" id="IPR013096">
    <property type="entry name" value="Cupin_2"/>
</dbReference>
<gene>
    <name evidence="2" type="ORF">FZD47_11820</name>
</gene>
<reference evidence="2 3" key="1">
    <citation type="submission" date="2019-08" db="EMBL/GenBank/DDBJ databases">
        <title>Bacillus genomes from the desert of Cuatro Cienegas, Coahuila.</title>
        <authorList>
            <person name="Olmedo-Alvarez G."/>
        </authorList>
    </citation>
    <scope>NUCLEOTIDE SEQUENCE [LARGE SCALE GENOMIC DNA]</scope>
    <source>
        <strain evidence="2 3">CH37_1T</strain>
    </source>
</reference>
<dbReference type="InterPro" id="IPR052538">
    <property type="entry name" value="Flavonoid_dioxygenase-like"/>
</dbReference>
<dbReference type="AlphaFoldDB" id="A0A5D4SQR6"/>
<dbReference type="Gene3D" id="2.60.120.10">
    <property type="entry name" value="Jelly Rolls"/>
    <property type="match status" value="1"/>
</dbReference>
<dbReference type="RefSeq" id="WP_148949933.1">
    <property type="nucleotide sequence ID" value="NZ_VTES01000003.1"/>
</dbReference>
<comment type="caution">
    <text evidence="2">The sequence shown here is derived from an EMBL/GenBank/DDBJ whole genome shotgun (WGS) entry which is preliminary data.</text>
</comment>
<dbReference type="PANTHER" id="PTHR43346">
    <property type="entry name" value="LIGAND BINDING DOMAIN PROTEIN, PUTATIVE (AFU_ORTHOLOGUE AFUA_6G14370)-RELATED"/>
    <property type="match status" value="1"/>
</dbReference>
<evidence type="ECO:0000259" key="1">
    <source>
        <dbReference type="Pfam" id="PF07883"/>
    </source>
</evidence>
<accession>A0A5D4SQR6</accession>
<dbReference type="SUPFAM" id="SSF51182">
    <property type="entry name" value="RmlC-like cupins"/>
    <property type="match status" value="1"/>
</dbReference>
<evidence type="ECO:0000313" key="2">
    <source>
        <dbReference type="EMBL" id="TYS64166.1"/>
    </source>
</evidence>
<dbReference type="InterPro" id="IPR011051">
    <property type="entry name" value="RmlC_Cupin_sf"/>
</dbReference>
<dbReference type="CDD" id="cd02223">
    <property type="entry name" value="cupin_Bh2720-like"/>
    <property type="match status" value="1"/>
</dbReference>
<organism evidence="2 3">
    <name type="scientific">Bacillus infantis</name>
    <dbReference type="NCBI Taxonomy" id="324767"/>
    <lineage>
        <taxon>Bacteria</taxon>
        <taxon>Bacillati</taxon>
        <taxon>Bacillota</taxon>
        <taxon>Bacilli</taxon>
        <taxon>Bacillales</taxon>
        <taxon>Bacillaceae</taxon>
        <taxon>Bacillus</taxon>
    </lineage>
</organism>
<sequence length="199" mass="22559">MYGYHMCPYPVERLAGVRSQPLFGHYPLEAGYGSSSFYSLPHGDFRVPLKDYGPNPFVVNINEATKQNKNFRTALWTGKHLQLTLMSLKPGEDIGLERHNNLDQFLRIEKGQGVVQMGKKKNNLDFRRNVYDDSAIFIPAGTWHNLTNTGNKPLKLYSIYAPPNHPFGTVHQTKAAAEAAEQNRGYRSNYGGYPYGWGY</sequence>
<dbReference type="EMBL" id="VTES01000003">
    <property type="protein sequence ID" value="TYS64166.1"/>
    <property type="molecule type" value="Genomic_DNA"/>
</dbReference>
<dbReference type="InterPro" id="IPR014710">
    <property type="entry name" value="RmlC-like_jellyroll"/>
</dbReference>
<evidence type="ECO:0000313" key="3">
    <source>
        <dbReference type="Proteomes" id="UP000323732"/>
    </source>
</evidence>